<organism evidence="2 3">
    <name type="scientific">Flavobacterium bomense</name>
    <dbReference type="NCBI Taxonomy" id="2497483"/>
    <lineage>
        <taxon>Bacteria</taxon>
        <taxon>Pseudomonadati</taxon>
        <taxon>Bacteroidota</taxon>
        <taxon>Flavobacteriia</taxon>
        <taxon>Flavobacteriales</taxon>
        <taxon>Flavobacteriaceae</taxon>
        <taxon>Flavobacterium</taxon>
    </lineage>
</organism>
<comment type="caution">
    <text evidence="2">The sequence shown here is derived from an EMBL/GenBank/DDBJ whole genome shotgun (WGS) entry which is preliminary data.</text>
</comment>
<dbReference type="AlphaFoldDB" id="A0A3S0NX80"/>
<dbReference type="EMBL" id="RYDJ01000025">
    <property type="protein sequence ID" value="RTZ01581.1"/>
    <property type="molecule type" value="Genomic_DNA"/>
</dbReference>
<dbReference type="InterPro" id="IPR025246">
    <property type="entry name" value="IS30-like_HTH"/>
</dbReference>
<proteinExistence type="predicted"/>
<dbReference type="Pfam" id="PF13936">
    <property type="entry name" value="HTH_38"/>
    <property type="match status" value="1"/>
</dbReference>
<feature type="domain" description="Transposase IS30-like HTH" evidence="1">
    <location>
        <begin position="4"/>
        <end position="33"/>
    </location>
</feature>
<evidence type="ECO:0000313" key="2">
    <source>
        <dbReference type="EMBL" id="RTZ01581.1"/>
    </source>
</evidence>
<dbReference type="Proteomes" id="UP000280825">
    <property type="component" value="Unassembled WGS sequence"/>
</dbReference>
<sequence length="43" mass="5108">MEKSRKRLTLNERVIIETLLNENKSKSYIASILEFLQKVKQKS</sequence>
<evidence type="ECO:0000259" key="1">
    <source>
        <dbReference type="Pfam" id="PF13936"/>
    </source>
</evidence>
<name>A0A3S0NX80_9FLAO</name>
<keyword evidence="3" id="KW-1185">Reference proteome</keyword>
<protein>
    <recommendedName>
        <fullName evidence="1">Transposase IS30-like HTH domain-containing protein</fullName>
    </recommendedName>
</protein>
<evidence type="ECO:0000313" key="3">
    <source>
        <dbReference type="Proteomes" id="UP000280825"/>
    </source>
</evidence>
<dbReference type="RefSeq" id="WP_126462693.1">
    <property type="nucleotide sequence ID" value="NZ_RYDJ01000025.1"/>
</dbReference>
<gene>
    <name evidence="2" type="ORF">EKL98_14920</name>
</gene>
<accession>A0A3S0NX80</accession>
<reference evidence="2 3" key="1">
    <citation type="submission" date="2018-12" db="EMBL/GenBank/DDBJ databases">
        <title>Flavobacterium sp. nov., isolated from glacier ice.</title>
        <authorList>
            <person name="Liu Q."/>
            <person name="Xin Y.-H."/>
        </authorList>
    </citation>
    <scope>NUCLEOTIDE SEQUENCE [LARGE SCALE GENOMIC DNA]</scope>
    <source>
        <strain evidence="2 3">RB1N8</strain>
    </source>
</reference>